<dbReference type="PRINTS" id="PR01402">
    <property type="entry name" value="MUTATORMUTX"/>
</dbReference>
<dbReference type="PROSITE" id="PS00893">
    <property type="entry name" value="NUDIX_BOX"/>
    <property type="match status" value="1"/>
</dbReference>
<gene>
    <name evidence="7" type="ORF">EAX62_03195</name>
</gene>
<dbReference type="PROSITE" id="PS51462">
    <property type="entry name" value="NUDIX"/>
    <property type="match status" value="1"/>
</dbReference>
<dbReference type="GO" id="GO:0005737">
    <property type="term" value="C:cytoplasm"/>
    <property type="evidence" value="ECO:0007669"/>
    <property type="project" value="TreeGrafter"/>
</dbReference>
<sequence>MRGTPKATLGDVRRAIIGTLGYVRRGDDVLLVHRQRDGDDHQGKYNGLGGKLEPGEDAVACMKRELMEEAGIAATSLTLRGTIAWPGFGSDGSDWFGLVFIIDGFDGEPPARNDDGPLQWVPISELGSLPMWEGDRHFLPWVFDDDPRQFHAVLPYKDGRLVADGVASTRL</sequence>
<dbReference type="PANTHER" id="PTHR43758:SF2">
    <property type="entry name" value="OXIDIZED PURINE NUCLEOSIDE TRIPHOSPHATE HYDROLASE"/>
    <property type="match status" value="1"/>
</dbReference>
<evidence type="ECO:0000256" key="2">
    <source>
        <dbReference type="ARBA" id="ARBA00005582"/>
    </source>
</evidence>
<proteinExistence type="inferred from homology"/>
<dbReference type="Pfam" id="PF00293">
    <property type="entry name" value="NUDIX"/>
    <property type="match status" value="1"/>
</dbReference>
<evidence type="ECO:0000313" key="7">
    <source>
        <dbReference type="EMBL" id="RMB61652.1"/>
    </source>
</evidence>
<evidence type="ECO:0000313" key="8">
    <source>
        <dbReference type="Proteomes" id="UP000275256"/>
    </source>
</evidence>
<dbReference type="SUPFAM" id="SSF55811">
    <property type="entry name" value="Nudix"/>
    <property type="match status" value="1"/>
</dbReference>
<dbReference type="GO" id="GO:0046872">
    <property type="term" value="F:metal ion binding"/>
    <property type="evidence" value="ECO:0007669"/>
    <property type="project" value="UniProtKB-KW"/>
</dbReference>
<evidence type="ECO:0000256" key="5">
    <source>
        <dbReference type="ARBA" id="ARBA00022842"/>
    </source>
</evidence>
<evidence type="ECO:0000256" key="3">
    <source>
        <dbReference type="ARBA" id="ARBA00022723"/>
    </source>
</evidence>
<dbReference type="PANTHER" id="PTHR43758">
    <property type="entry name" value="7,8-DIHYDRO-8-OXOGUANINE TRIPHOSPHATASE"/>
    <property type="match status" value="1"/>
</dbReference>
<comment type="cofactor">
    <cofactor evidence="1">
        <name>Mg(2+)</name>
        <dbReference type="ChEBI" id="CHEBI:18420"/>
    </cofactor>
</comment>
<dbReference type="OrthoDB" id="9800186at2"/>
<dbReference type="InterPro" id="IPR020084">
    <property type="entry name" value="NUDIX_hydrolase_CS"/>
</dbReference>
<organism evidence="7 8">
    <name type="scientific">Tessaracoccus antarcticus</name>
    <dbReference type="NCBI Taxonomy" id="2479848"/>
    <lineage>
        <taxon>Bacteria</taxon>
        <taxon>Bacillati</taxon>
        <taxon>Actinomycetota</taxon>
        <taxon>Actinomycetes</taxon>
        <taxon>Propionibacteriales</taxon>
        <taxon>Propionibacteriaceae</taxon>
        <taxon>Tessaracoccus</taxon>
    </lineage>
</organism>
<accession>A0A3M0GG21</accession>
<feature type="domain" description="Nudix hydrolase" evidence="6">
    <location>
        <begin position="12"/>
        <end position="144"/>
    </location>
</feature>
<protein>
    <submittedName>
        <fullName evidence="7">8-oxo-dGTP diphosphatase</fullName>
    </submittedName>
</protein>
<name>A0A3M0GG21_9ACTN</name>
<keyword evidence="3" id="KW-0479">Metal-binding</keyword>
<dbReference type="AlphaFoldDB" id="A0A3M0GG21"/>
<dbReference type="GO" id="GO:0006281">
    <property type="term" value="P:DNA repair"/>
    <property type="evidence" value="ECO:0007669"/>
    <property type="project" value="InterPro"/>
</dbReference>
<dbReference type="Proteomes" id="UP000275256">
    <property type="component" value="Unassembled WGS sequence"/>
</dbReference>
<dbReference type="Gene3D" id="3.90.79.10">
    <property type="entry name" value="Nucleoside Triphosphate Pyrophosphohydrolase"/>
    <property type="match status" value="1"/>
</dbReference>
<dbReference type="InterPro" id="IPR003562">
    <property type="entry name" value="Mutator_MutX_prot"/>
</dbReference>
<dbReference type="RefSeq" id="WP_121900199.1">
    <property type="nucleotide sequence ID" value="NZ_REFW01000001.1"/>
</dbReference>
<evidence type="ECO:0000256" key="1">
    <source>
        <dbReference type="ARBA" id="ARBA00001946"/>
    </source>
</evidence>
<keyword evidence="4" id="KW-0378">Hydrolase</keyword>
<comment type="similarity">
    <text evidence="2">Belongs to the Nudix hydrolase family.</text>
</comment>
<dbReference type="InterPro" id="IPR000086">
    <property type="entry name" value="NUDIX_hydrolase_dom"/>
</dbReference>
<keyword evidence="8" id="KW-1185">Reference proteome</keyword>
<dbReference type="GO" id="GO:0008413">
    <property type="term" value="F:8-oxo-7,8-dihydroguanosine triphosphate pyrophosphatase activity"/>
    <property type="evidence" value="ECO:0007669"/>
    <property type="project" value="InterPro"/>
</dbReference>
<dbReference type="EMBL" id="REFW01000001">
    <property type="protein sequence ID" value="RMB61652.1"/>
    <property type="molecule type" value="Genomic_DNA"/>
</dbReference>
<evidence type="ECO:0000259" key="6">
    <source>
        <dbReference type="PROSITE" id="PS51462"/>
    </source>
</evidence>
<dbReference type="InterPro" id="IPR015797">
    <property type="entry name" value="NUDIX_hydrolase-like_dom_sf"/>
</dbReference>
<keyword evidence="5" id="KW-0460">Magnesium</keyword>
<dbReference type="CDD" id="cd18886">
    <property type="entry name" value="NUDIX_MutT_Nudt1"/>
    <property type="match status" value="1"/>
</dbReference>
<comment type="caution">
    <text evidence="7">The sequence shown here is derived from an EMBL/GenBank/DDBJ whole genome shotgun (WGS) entry which is preliminary data.</text>
</comment>
<evidence type="ECO:0000256" key="4">
    <source>
        <dbReference type="ARBA" id="ARBA00022801"/>
    </source>
</evidence>
<reference evidence="7 8" key="1">
    <citation type="submission" date="2018-10" db="EMBL/GenBank/DDBJ databases">
        <title>Tessaracoccus antarcticuss sp. nov., isolated from sediment.</title>
        <authorList>
            <person name="Zhou L.Y."/>
            <person name="Du Z.J."/>
        </authorList>
    </citation>
    <scope>NUCLEOTIDE SEQUENCE [LARGE SCALE GENOMIC DNA]</scope>
    <source>
        <strain evidence="7 8">JDX10</strain>
    </source>
</reference>